<dbReference type="Gene3D" id="2.60.120.310">
    <property type="entry name" value="Copper type II, ascorbate-dependent monooxygenase, N-terminal domain"/>
    <property type="match status" value="1"/>
</dbReference>
<keyword evidence="14" id="KW-0732">Signal</keyword>
<evidence type="ECO:0000256" key="10">
    <source>
        <dbReference type="ARBA" id="ARBA00023136"/>
    </source>
</evidence>
<feature type="region of interest" description="Disordered" evidence="13">
    <location>
        <begin position="582"/>
        <end position="622"/>
    </location>
</feature>
<dbReference type="InterPro" id="IPR045266">
    <property type="entry name" value="DOH_DOMON"/>
</dbReference>
<dbReference type="Gene3D" id="2.60.120.230">
    <property type="match status" value="1"/>
</dbReference>
<gene>
    <name evidence="17" type="primary">LOC110976390</name>
</gene>
<dbReference type="GO" id="GO:0004500">
    <property type="term" value="F:dopamine beta-monooxygenase activity"/>
    <property type="evidence" value="ECO:0007669"/>
    <property type="project" value="InterPro"/>
</dbReference>
<keyword evidence="9" id="KW-0503">Monooxygenase</keyword>
<evidence type="ECO:0000256" key="4">
    <source>
        <dbReference type="ARBA" id="ARBA00022692"/>
    </source>
</evidence>
<dbReference type="GO" id="GO:0005615">
    <property type="term" value="C:extracellular space"/>
    <property type="evidence" value="ECO:0007669"/>
    <property type="project" value="TreeGrafter"/>
</dbReference>
<keyword evidence="5" id="KW-0479">Metal-binding</keyword>
<evidence type="ECO:0000256" key="5">
    <source>
        <dbReference type="ARBA" id="ARBA00022723"/>
    </source>
</evidence>
<evidence type="ECO:0000256" key="9">
    <source>
        <dbReference type="ARBA" id="ARBA00023033"/>
    </source>
</evidence>
<dbReference type="GO" id="GO:0005507">
    <property type="term" value="F:copper ion binding"/>
    <property type="evidence" value="ECO:0007669"/>
    <property type="project" value="InterPro"/>
</dbReference>
<feature type="signal peptide" evidence="14">
    <location>
        <begin position="1"/>
        <end position="22"/>
    </location>
</feature>
<dbReference type="InterPro" id="IPR000323">
    <property type="entry name" value="Cu2_ascorb_mOase_N"/>
</dbReference>
<dbReference type="InterPro" id="IPR020611">
    <property type="entry name" value="Cu2_ascorb_mOase_CS-1"/>
</dbReference>
<comment type="cofactor">
    <cofactor evidence="1">
        <name>Cu(2+)</name>
        <dbReference type="ChEBI" id="CHEBI:29036"/>
    </cofactor>
</comment>
<keyword evidence="11" id="KW-1015">Disulfide bond</keyword>
<dbReference type="GO" id="GO:0030667">
    <property type="term" value="C:secretory granule membrane"/>
    <property type="evidence" value="ECO:0007669"/>
    <property type="project" value="TreeGrafter"/>
</dbReference>
<dbReference type="GO" id="GO:0042421">
    <property type="term" value="P:norepinephrine biosynthetic process"/>
    <property type="evidence" value="ECO:0007669"/>
    <property type="project" value="TreeGrafter"/>
</dbReference>
<dbReference type="OrthoDB" id="129121at2759"/>
<keyword evidence="6" id="KW-1133">Transmembrane helix</keyword>
<comment type="similarity">
    <text evidence="3">Belongs to the copper type II ascorbate-dependent monooxygenase family.</text>
</comment>
<evidence type="ECO:0000256" key="12">
    <source>
        <dbReference type="ARBA" id="ARBA00023180"/>
    </source>
</evidence>
<comment type="subcellular location">
    <subcellularLocation>
        <location evidence="2">Membrane</location>
        <topology evidence="2">Single-pass membrane protein</topology>
    </subcellularLocation>
</comment>
<dbReference type="InterPro" id="IPR028460">
    <property type="entry name" value="Tbh/DBH"/>
</dbReference>
<dbReference type="Pfam" id="PF01082">
    <property type="entry name" value="Cu2_monooxygen"/>
    <property type="match status" value="1"/>
</dbReference>
<feature type="compositionally biased region" description="Basic residues" evidence="13">
    <location>
        <begin position="597"/>
        <end position="613"/>
    </location>
</feature>
<dbReference type="Pfam" id="PF03712">
    <property type="entry name" value="Cu2_monoox_C"/>
    <property type="match status" value="1"/>
</dbReference>
<dbReference type="PRINTS" id="PR00767">
    <property type="entry name" value="DBMONOXGNASE"/>
</dbReference>
<keyword evidence="4" id="KW-0812">Transmembrane</keyword>
<dbReference type="AlphaFoldDB" id="A0A8B7XZX0"/>
<dbReference type="PANTHER" id="PTHR10157:SF29">
    <property type="entry name" value="DOPAMINE BETA-HYDROXYLASE"/>
    <property type="match status" value="1"/>
</dbReference>
<evidence type="ECO:0000256" key="11">
    <source>
        <dbReference type="ARBA" id="ARBA00023157"/>
    </source>
</evidence>
<keyword evidence="7" id="KW-0560">Oxidoreductase</keyword>
<dbReference type="PROSITE" id="PS00084">
    <property type="entry name" value="CU2_MONOOXYGENASE_1"/>
    <property type="match status" value="1"/>
</dbReference>
<dbReference type="SUPFAM" id="SSF49742">
    <property type="entry name" value="PHM/PNGase F"/>
    <property type="match status" value="2"/>
</dbReference>
<evidence type="ECO:0000313" key="16">
    <source>
        <dbReference type="Proteomes" id="UP000694845"/>
    </source>
</evidence>
<name>A0A8B7XZX0_ACAPL</name>
<dbReference type="InterPro" id="IPR005018">
    <property type="entry name" value="DOMON_domain"/>
</dbReference>
<protein>
    <submittedName>
        <fullName evidence="17">Dopamine beta-hydroxylase-like isoform X2</fullName>
    </submittedName>
</protein>
<keyword evidence="10" id="KW-0472">Membrane</keyword>
<dbReference type="FunFam" id="2.60.120.310:FF:000004">
    <property type="entry name" value="DBH-like monooxygenase protein 1"/>
    <property type="match status" value="1"/>
</dbReference>
<dbReference type="PROSITE" id="PS50836">
    <property type="entry name" value="DOMON"/>
    <property type="match status" value="1"/>
</dbReference>
<dbReference type="GO" id="GO:0006589">
    <property type="term" value="P:octopamine biosynthetic process"/>
    <property type="evidence" value="ECO:0007669"/>
    <property type="project" value="TreeGrafter"/>
</dbReference>
<dbReference type="OMA" id="THYQEIR"/>
<dbReference type="GO" id="GO:0042420">
    <property type="term" value="P:dopamine catabolic process"/>
    <property type="evidence" value="ECO:0007669"/>
    <property type="project" value="TreeGrafter"/>
</dbReference>
<evidence type="ECO:0000256" key="1">
    <source>
        <dbReference type="ARBA" id="ARBA00001973"/>
    </source>
</evidence>
<dbReference type="InterPro" id="IPR024548">
    <property type="entry name" value="Cu2_monoox_C"/>
</dbReference>
<evidence type="ECO:0000256" key="2">
    <source>
        <dbReference type="ARBA" id="ARBA00004167"/>
    </source>
</evidence>
<dbReference type="CDD" id="cd09631">
    <property type="entry name" value="DOMON_DOH"/>
    <property type="match status" value="1"/>
</dbReference>
<feature type="domain" description="DOMON" evidence="15">
    <location>
        <begin position="43"/>
        <end position="177"/>
    </location>
</feature>
<dbReference type="Proteomes" id="UP000694845">
    <property type="component" value="Unplaced"/>
</dbReference>
<keyword evidence="8" id="KW-0186">Copper</keyword>
<dbReference type="PANTHER" id="PTHR10157">
    <property type="entry name" value="DOPAMINE BETA HYDROXYLASE RELATED"/>
    <property type="match status" value="1"/>
</dbReference>
<dbReference type="InterPro" id="IPR014784">
    <property type="entry name" value="Cu2_ascorb_mOase-like_C"/>
</dbReference>
<evidence type="ECO:0000256" key="6">
    <source>
        <dbReference type="ARBA" id="ARBA00022989"/>
    </source>
</evidence>
<dbReference type="RefSeq" id="XP_022085296.1">
    <property type="nucleotide sequence ID" value="XM_022229604.1"/>
</dbReference>
<evidence type="ECO:0000256" key="8">
    <source>
        <dbReference type="ARBA" id="ARBA00023008"/>
    </source>
</evidence>
<evidence type="ECO:0000313" key="17">
    <source>
        <dbReference type="RefSeq" id="XP_022085296.1"/>
    </source>
</evidence>
<dbReference type="SMART" id="SM00664">
    <property type="entry name" value="DoH"/>
    <property type="match status" value="1"/>
</dbReference>
<evidence type="ECO:0000256" key="13">
    <source>
        <dbReference type="SAM" id="MobiDB-lite"/>
    </source>
</evidence>
<dbReference type="InterPro" id="IPR000945">
    <property type="entry name" value="DBH-like"/>
</dbReference>
<evidence type="ECO:0000256" key="14">
    <source>
        <dbReference type="SAM" id="SignalP"/>
    </source>
</evidence>
<reference evidence="17" key="1">
    <citation type="submission" date="2025-08" db="UniProtKB">
        <authorList>
            <consortium name="RefSeq"/>
        </authorList>
    </citation>
    <scope>IDENTIFICATION</scope>
</reference>
<evidence type="ECO:0000256" key="3">
    <source>
        <dbReference type="ARBA" id="ARBA00010676"/>
    </source>
</evidence>
<dbReference type="InterPro" id="IPR008977">
    <property type="entry name" value="PHM/PNGase_F_dom_sf"/>
</dbReference>
<dbReference type="Pfam" id="PF03351">
    <property type="entry name" value="DOMON"/>
    <property type="match status" value="1"/>
</dbReference>
<dbReference type="InterPro" id="IPR036939">
    <property type="entry name" value="Cu2_ascorb_mOase_N_sf"/>
</dbReference>
<dbReference type="FunFam" id="2.60.120.230:FF:000001">
    <property type="entry name" value="Monooxygenase, DBH-like 1"/>
    <property type="match status" value="1"/>
</dbReference>
<evidence type="ECO:0000259" key="15">
    <source>
        <dbReference type="PROSITE" id="PS50836"/>
    </source>
</evidence>
<feature type="chain" id="PRO_5034891502" evidence="14">
    <location>
        <begin position="23"/>
        <end position="622"/>
    </location>
</feature>
<accession>A0A8B7XZX0</accession>
<organism evidence="16 17">
    <name type="scientific">Acanthaster planci</name>
    <name type="common">Crown-of-thorns starfish</name>
    <dbReference type="NCBI Taxonomy" id="133434"/>
    <lineage>
        <taxon>Eukaryota</taxon>
        <taxon>Metazoa</taxon>
        <taxon>Echinodermata</taxon>
        <taxon>Eleutherozoa</taxon>
        <taxon>Asterozoa</taxon>
        <taxon>Asteroidea</taxon>
        <taxon>Valvatacea</taxon>
        <taxon>Valvatida</taxon>
        <taxon>Acanthasteridae</taxon>
        <taxon>Acanthaster</taxon>
    </lineage>
</organism>
<evidence type="ECO:0000256" key="7">
    <source>
        <dbReference type="ARBA" id="ARBA00023002"/>
    </source>
</evidence>
<keyword evidence="12" id="KW-0325">Glycoprotein</keyword>
<keyword evidence="16" id="KW-1185">Reference proteome</keyword>
<proteinExistence type="inferred from homology"/>
<dbReference type="GeneID" id="110976390"/>
<sequence length="622" mass="69360">MLAASLFLLYAVTGGFYYPVCSEPHSAFPYSILLVAEGQDSDQAATLFWAVDFEKETVDFRLSVPLIYGGTLRENGEWFAFGMSPDGTLSNADLVVFEFPQGELKLTEAYTDDTGEVHEDGNDHDYVLLGWRVSPGVGGNDESPAHLEVEFRRKFDTCDRHDYLIDSGTVNLFYLRGSHSSISSGYIDPREAEIAFQRAQLLKSTRRTPPLPPNVKTADIVMHNTAIPNQATTYWCRVQKFPDIEEDHHIIQYEAVVTPGNEGIVHHMEVFHCILPAGVKVPDYNGECEGEDLPAELASCRRVIGAWAMGAKAFFYPEEVGVPIGGSSVSSYVVLQVHYNNPRLREGVLDSSGIRFHYTSSLRPYDAGILEIGATYSPNLSIPPESNGFYFTGYCSPDCTDKGIPDRGIRVFASQLHTHLSGTAIWTKHIRNGVEMKELNRDDHYNAMFQEIRFLQKDVTVLPGDALITTCRYDTSARQNVTLGGFGIQDEMCVNYMHYYPSINLEVCKSTIASTALAAFFKTVDSRTGDSPHDVNLTSPSAVANCFLHMTWTPSVKLLWQYVINEAPLDIECLKSSGQPFTGKWKDQPPPSVKIPLPRKKRKCPHKKIHPFQRKLGSSPTT</sequence>